<gene>
    <name evidence="1" type="ORF">CHT98_20105</name>
</gene>
<keyword evidence="1" id="KW-0614">Plasmid</keyword>
<dbReference type="GO" id="GO:0019068">
    <property type="term" value="P:virion assembly"/>
    <property type="evidence" value="ECO:0007669"/>
    <property type="project" value="InterPro"/>
</dbReference>
<dbReference type="InterPro" id="IPR008018">
    <property type="entry name" value="Phage_tail_attach_FII"/>
</dbReference>
<dbReference type="EMBL" id="NOWT01000021">
    <property type="protein sequence ID" value="OYD82506.1"/>
    <property type="molecule type" value="Genomic_DNA"/>
</dbReference>
<proteinExistence type="predicted"/>
<name>A0A235H9S1_AZOBR</name>
<evidence type="ECO:0000313" key="2">
    <source>
        <dbReference type="Proteomes" id="UP000215367"/>
    </source>
</evidence>
<comment type="caution">
    <text evidence="1">The sequence shown here is derived from an EMBL/GenBank/DDBJ whole genome shotgun (WGS) entry which is preliminary data.</text>
</comment>
<sequence length="102" mass="11164">MSVFDDAINVLFDDPNMAHDALYTPPNGGAPVPCRATLSHGDHNWRYQDVGTSTPARIAEIRASEVGSMKEEGTLAIGGQTYAIQSARRPDPDRLLWRLELA</sequence>
<organism evidence="1 2">
    <name type="scientific">Azospirillum brasilense</name>
    <dbReference type="NCBI Taxonomy" id="192"/>
    <lineage>
        <taxon>Bacteria</taxon>
        <taxon>Pseudomonadati</taxon>
        <taxon>Pseudomonadota</taxon>
        <taxon>Alphaproteobacteria</taxon>
        <taxon>Rhodospirillales</taxon>
        <taxon>Azospirillaceae</taxon>
        <taxon>Azospirillum</taxon>
    </lineage>
</organism>
<dbReference type="Pfam" id="PF05354">
    <property type="entry name" value="Phage_attach"/>
    <property type="match status" value="1"/>
</dbReference>
<dbReference type="Proteomes" id="UP000215367">
    <property type="component" value="Unassembled WGS sequence"/>
</dbReference>
<accession>A0A235H9S1</accession>
<geneLocation type="plasmid" evidence="1">
    <name>unnamed</name>
</geneLocation>
<evidence type="ECO:0000313" key="1">
    <source>
        <dbReference type="EMBL" id="OYD82506.1"/>
    </source>
</evidence>
<dbReference type="RefSeq" id="WP_094305264.1">
    <property type="nucleotide sequence ID" value="NZ_NOWT01000021.1"/>
</dbReference>
<protein>
    <submittedName>
        <fullName evidence="1">Uncharacterized protein</fullName>
    </submittedName>
</protein>
<reference evidence="1 2" key="1">
    <citation type="submission" date="2017-07" db="EMBL/GenBank/DDBJ databases">
        <title>Whole genome sequence of Azospirillum brasilense 2A1, a potential biofertilizer strain.</title>
        <authorList>
            <person name="Fontana C.A."/>
            <person name="Toffoli L.M."/>
            <person name="Salazar S.M."/>
            <person name="Puglisi E."/>
            <person name="Pedraza R."/>
            <person name="Bassi D."/>
            <person name="Cocconcelli P.S."/>
        </authorList>
    </citation>
    <scope>NUCLEOTIDE SEQUENCE [LARGE SCALE GENOMIC DNA]</scope>
    <source>
        <strain evidence="1 2">2A1</strain>
        <plasmid evidence="1">unnamed</plasmid>
    </source>
</reference>
<dbReference type="AlphaFoldDB" id="A0A235H9S1"/>